<evidence type="ECO:0000259" key="1">
    <source>
        <dbReference type="Pfam" id="PF26015"/>
    </source>
</evidence>
<dbReference type="GO" id="GO:0035869">
    <property type="term" value="C:ciliary transition zone"/>
    <property type="evidence" value="ECO:0007669"/>
    <property type="project" value="TreeGrafter"/>
</dbReference>
<proteinExistence type="predicted"/>
<feature type="domain" description="NPHP4 Ig-like" evidence="2">
    <location>
        <begin position="402"/>
        <end position="495"/>
    </location>
</feature>
<evidence type="ECO:0000259" key="4">
    <source>
        <dbReference type="Pfam" id="PF26190"/>
    </source>
</evidence>
<sequence length="495" mass="57005">MQAVKNLENENKSSDSMNEGMQHFFRERQRDLLSIESYIQKNKSELIQSLLHTSVTYEKVIYPVIGNKSFFEFELENPFKDPIKVTISWRCSELSLVVDSTLWQILRNMHNISQKVDFLSYGDNNQQVPSILLQPREKVYVPFTYQCLTAQPSQLDLFKATSGHHFSSDMLASVPVSNSLETRYVKIRFVTEDQTLLALLNLKIQPLPPSFTHVFKFLSMEHSVFKKSIRINTDGTVGTRTIVLSSDSEVSCSIQESQEWEGDVNIHLKAPTKASGKCREFYIFIYKDKYQIISVQTWIVSICPLQRIDLSCIAGQLMRSSLLIRGTHATNLVECFSSSDELQLHPSEPFVLSPFAVQELSMNIRSLLPGIKHFQITMVNQALEQVLQSWLLVLSCQKPFVSKAFQVHLSVGKEATKRITYTNSYHQSRSFVLHSSHPYLLRLKEYLFTVPAGKNYYIGLYFPPQDFVFTETLFLYLNDTEDKNEETYCIKVICQ</sequence>
<dbReference type="Pfam" id="PF26015">
    <property type="entry name" value="Ig_NPH4_3rd"/>
    <property type="match status" value="1"/>
</dbReference>
<dbReference type="GO" id="GO:0097546">
    <property type="term" value="C:ciliary base"/>
    <property type="evidence" value="ECO:0007669"/>
    <property type="project" value="TreeGrafter"/>
</dbReference>
<dbReference type="Pfam" id="PF26187">
    <property type="entry name" value="Ig_NPHP4_4th"/>
    <property type="match status" value="1"/>
</dbReference>
<evidence type="ECO:0000259" key="2">
    <source>
        <dbReference type="Pfam" id="PF26187"/>
    </source>
</evidence>
<feature type="non-terminal residue" evidence="5">
    <location>
        <position position="495"/>
    </location>
</feature>
<dbReference type="InterPro" id="IPR058686">
    <property type="entry name" value="Ig_NPHP4_3rd"/>
</dbReference>
<dbReference type="InterPro" id="IPR058685">
    <property type="entry name" value="Ig_NPHP4_4th"/>
</dbReference>
<dbReference type="InterPro" id="IPR029775">
    <property type="entry name" value="NPHP4"/>
</dbReference>
<dbReference type="Pfam" id="PF26189">
    <property type="entry name" value="Ig_NPHP4_2nd"/>
    <property type="match status" value="1"/>
</dbReference>
<evidence type="ECO:0000313" key="6">
    <source>
        <dbReference type="Proteomes" id="UP000054359"/>
    </source>
</evidence>
<dbReference type="PANTHER" id="PTHR31043">
    <property type="entry name" value="NEPHROCYSTIN-4"/>
    <property type="match status" value="1"/>
</dbReference>
<dbReference type="GO" id="GO:0090090">
    <property type="term" value="P:negative regulation of canonical Wnt signaling pathway"/>
    <property type="evidence" value="ECO:0007669"/>
    <property type="project" value="InterPro"/>
</dbReference>
<dbReference type="InterPro" id="IPR058687">
    <property type="entry name" value="Ig_NPHP4_1st"/>
</dbReference>
<dbReference type="EMBL" id="KK113373">
    <property type="protein sequence ID" value="KFM60021.1"/>
    <property type="molecule type" value="Genomic_DNA"/>
</dbReference>
<evidence type="ECO:0000313" key="5">
    <source>
        <dbReference type="EMBL" id="KFM60021.1"/>
    </source>
</evidence>
<organism evidence="5 6">
    <name type="scientific">Stegodyphus mimosarum</name>
    <name type="common">African social velvet spider</name>
    <dbReference type="NCBI Taxonomy" id="407821"/>
    <lineage>
        <taxon>Eukaryota</taxon>
        <taxon>Metazoa</taxon>
        <taxon>Ecdysozoa</taxon>
        <taxon>Arthropoda</taxon>
        <taxon>Chelicerata</taxon>
        <taxon>Arachnida</taxon>
        <taxon>Araneae</taxon>
        <taxon>Araneomorphae</taxon>
        <taxon>Entelegynae</taxon>
        <taxon>Eresoidea</taxon>
        <taxon>Eresidae</taxon>
        <taxon>Stegodyphus</taxon>
    </lineage>
</organism>
<accession>A0A087T4I2</accession>
<keyword evidence="6" id="KW-1185">Reference proteome</keyword>
<reference evidence="5 6" key="1">
    <citation type="submission" date="2013-11" db="EMBL/GenBank/DDBJ databases">
        <title>Genome sequencing of Stegodyphus mimosarum.</title>
        <authorList>
            <person name="Bechsgaard J."/>
        </authorList>
    </citation>
    <scope>NUCLEOTIDE SEQUENCE [LARGE SCALE GENOMIC DNA]</scope>
</reference>
<feature type="domain" description="NPHP4 Ig-like" evidence="1">
    <location>
        <begin position="315"/>
        <end position="397"/>
    </location>
</feature>
<dbReference type="GO" id="GO:0036064">
    <property type="term" value="C:ciliary basal body"/>
    <property type="evidence" value="ECO:0007669"/>
    <property type="project" value="TreeGrafter"/>
</dbReference>
<dbReference type="GO" id="GO:0097730">
    <property type="term" value="C:non-motile cilium"/>
    <property type="evidence" value="ECO:0007669"/>
    <property type="project" value="InterPro"/>
</dbReference>
<protein>
    <submittedName>
        <fullName evidence="5">Nephrocystin-4</fullName>
    </submittedName>
</protein>
<dbReference type="PANTHER" id="PTHR31043:SF3">
    <property type="entry name" value="NEPHROCYSTIN-4"/>
    <property type="match status" value="1"/>
</dbReference>
<evidence type="ECO:0000259" key="3">
    <source>
        <dbReference type="Pfam" id="PF26189"/>
    </source>
</evidence>
<feature type="domain" description="NPHP4 Ig-like" evidence="4">
    <location>
        <begin position="59"/>
        <end position="208"/>
    </location>
</feature>
<dbReference type="AlphaFoldDB" id="A0A087T4I2"/>
<gene>
    <name evidence="5" type="ORF">X975_17305</name>
</gene>
<name>A0A087T4I2_STEMI</name>
<dbReference type="OrthoDB" id="313446at2759"/>
<dbReference type="GO" id="GO:1904491">
    <property type="term" value="P:protein localization to ciliary transition zone"/>
    <property type="evidence" value="ECO:0007669"/>
    <property type="project" value="TreeGrafter"/>
</dbReference>
<feature type="domain" description="NPHP4 Ig-like" evidence="3">
    <location>
        <begin position="215"/>
        <end position="302"/>
    </location>
</feature>
<dbReference type="Proteomes" id="UP000054359">
    <property type="component" value="Unassembled WGS sequence"/>
</dbReference>
<dbReference type="OMA" id="IRADTIM"/>
<dbReference type="STRING" id="407821.A0A087T4I2"/>
<dbReference type="Pfam" id="PF26190">
    <property type="entry name" value="Ig_NPHP4_1st"/>
    <property type="match status" value="1"/>
</dbReference>
<dbReference type="InterPro" id="IPR058688">
    <property type="entry name" value="Ig_NPHP4_2nd"/>
</dbReference>